<dbReference type="Pfam" id="PF23151">
    <property type="entry name" value="NuiA_2"/>
    <property type="match status" value="1"/>
</dbReference>
<dbReference type="OrthoDB" id="5366485at2759"/>
<sequence>MASDADYASFLERANQDTGSAEQQSSSKKKGYGTKSVDTAVPQALEKVEEYYVSDADEPFEPVALKYSGSSISADDVKALLGGEMDVEEVQGSSFKQQYQKVVVAVKQAGSGDVKVFRVQIDGTRAEFYVVAVDEKEGRVVGLKALSVES</sequence>
<name>A0A6A5QPL3_AMPQU</name>
<keyword evidence="3" id="KW-1185">Reference proteome</keyword>
<dbReference type="AlphaFoldDB" id="A0A6A5QPL3"/>
<dbReference type="InterPro" id="IPR056539">
    <property type="entry name" value="NuiA-like"/>
</dbReference>
<proteinExistence type="predicted"/>
<evidence type="ECO:0000313" key="3">
    <source>
        <dbReference type="Proteomes" id="UP000800096"/>
    </source>
</evidence>
<dbReference type="PANTHER" id="PTHR42093">
    <property type="match status" value="1"/>
</dbReference>
<dbReference type="EMBL" id="ML979135">
    <property type="protein sequence ID" value="KAF1916750.1"/>
    <property type="molecule type" value="Genomic_DNA"/>
</dbReference>
<evidence type="ECO:0000256" key="1">
    <source>
        <dbReference type="SAM" id="MobiDB-lite"/>
    </source>
</evidence>
<accession>A0A6A5QPL3</accession>
<organism evidence="2 3">
    <name type="scientific">Ampelomyces quisqualis</name>
    <name type="common">Powdery mildew agent</name>
    <dbReference type="NCBI Taxonomy" id="50730"/>
    <lineage>
        <taxon>Eukaryota</taxon>
        <taxon>Fungi</taxon>
        <taxon>Dikarya</taxon>
        <taxon>Ascomycota</taxon>
        <taxon>Pezizomycotina</taxon>
        <taxon>Dothideomycetes</taxon>
        <taxon>Pleosporomycetidae</taxon>
        <taxon>Pleosporales</taxon>
        <taxon>Pleosporineae</taxon>
        <taxon>Phaeosphaeriaceae</taxon>
        <taxon>Ampelomyces</taxon>
    </lineage>
</organism>
<protein>
    <submittedName>
        <fullName evidence="2">Uncharacterized protein</fullName>
    </submittedName>
</protein>
<evidence type="ECO:0000313" key="2">
    <source>
        <dbReference type="EMBL" id="KAF1916750.1"/>
    </source>
</evidence>
<reference evidence="2" key="1">
    <citation type="journal article" date="2020" name="Stud. Mycol.">
        <title>101 Dothideomycetes genomes: a test case for predicting lifestyles and emergence of pathogens.</title>
        <authorList>
            <person name="Haridas S."/>
            <person name="Albert R."/>
            <person name="Binder M."/>
            <person name="Bloem J."/>
            <person name="Labutti K."/>
            <person name="Salamov A."/>
            <person name="Andreopoulos B."/>
            <person name="Baker S."/>
            <person name="Barry K."/>
            <person name="Bills G."/>
            <person name="Bluhm B."/>
            <person name="Cannon C."/>
            <person name="Castanera R."/>
            <person name="Culley D."/>
            <person name="Daum C."/>
            <person name="Ezra D."/>
            <person name="Gonzalez J."/>
            <person name="Henrissat B."/>
            <person name="Kuo A."/>
            <person name="Liang C."/>
            <person name="Lipzen A."/>
            <person name="Lutzoni F."/>
            <person name="Magnuson J."/>
            <person name="Mondo S."/>
            <person name="Nolan M."/>
            <person name="Ohm R."/>
            <person name="Pangilinan J."/>
            <person name="Park H.-J."/>
            <person name="Ramirez L."/>
            <person name="Alfaro M."/>
            <person name="Sun H."/>
            <person name="Tritt A."/>
            <person name="Yoshinaga Y."/>
            <person name="Zwiers L.-H."/>
            <person name="Turgeon B."/>
            <person name="Goodwin S."/>
            <person name="Spatafora J."/>
            <person name="Crous P."/>
            <person name="Grigoriev I."/>
        </authorList>
    </citation>
    <scope>NUCLEOTIDE SEQUENCE</scope>
    <source>
        <strain evidence="2">HMLAC05119</strain>
    </source>
</reference>
<gene>
    <name evidence="2" type="ORF">BDU57DRAFT_449917</name>
</gene>
<feature type="region of interest" description="Disordered" evidence="1">
    <location>
        <begin position="1"/>
        <end position="35"/>
    </location>
</feature>
<dbReference type="Proteomes" id="UP000800096">
    <property type="component" value="Unassembled WGS sequence"/>
</dbReference>
<dbReference type="PANTHER" id="PTHR42093:SF1">
    <property type="match status" value="1"/>
</dbReference>